<evidence type="ECO:0000259" key="6">
    <source>
        <dbReference type="PROSITE" id="PS51900"/>
    </source>
</evidence>
<dbReference type="Proteomes" id="UP000183287">
    <property type="component" value="Unassembled WGS sequence"/>
</dbReference>
<dbReference type="EMBL" id="FOUB01000034">
    <property type="protein sequence ID" value="SFM53854.1"/>
    <property type="molecule type" value="Genomic_DNA"/>
</dbReference>
<dbReference type="Gene3D" id="1.10.150.130">
    <property type="match status" value="1"/>
</dbReference>
<dbReference type="InterPro" id="IPR010998">
    <property type="entry name" value="Integrase_recombinase_N"/>
</dbReference>
<keyword evidence="3" id="KW-0233">DNA recombination</keyword>
<feature type="domain" description="Tyr recombinase" evidence="5">
    <location>
        <begin position="115"/>
        <end position="308"/>
    </location>
</feature>
<keyword evidence="2 4" id="KW-0238">DNA-binding</keyword>
<dbReference type="PANTHER" id="PTHR34605:SF3">
    <property type="entry name" value="P CELL-TYPE AGGLUTINATION PROTEIN MAP4-LIKE-RELATED"/>
    <property type="match status" value="1"/>
</dbReference>
<dbReference type="SUPFAM" id="SSF47823">
    <property type="entry name" value="lambda integrase-like, N-terminal domain"/>
    <property type="match status" value="1"/>
</dbReference>
<dbReference type="AlphaFoldDB" id="A0A1I4RNR7"/>
<evidence type="ECO:0000313" key="8">
    <source>
        <dbReference type="Proteomes" id="UP000183287"/>
    </source>
</evidence>
<dbReference type="RefSeq" id="WP_074905882.1">
    <property type="nucleotide sequence ID" value="NZ_FOUB01000034.1"/>
</dbReference>
<dbReference type="PROSITE" id="PS51900">
    <property type="entry name" value="CB"/>
    <property type="match status" value="1"/>
</dbReference>
<evidence type="ECO:0000256" key="1">
    <source>
        <dbReference type="ARBA" id="ARBA00022908"/>
    </source>
</evidence>
<gene>
    <name evidence="7" type="ORF">SAMN05421863_103417</name>
</gene>
<reference evidence="8" key="1">
    <citation type="submission" date="2016-10" db="EMBL/GenBank/DDBJ databases">
        <authorList>
            <person name="Varghese N."/>
            <person name="Submissions S."/>
        </authorList>
    </citation>
    <scope>NUCLEOTIDE SEQUENCE [LARGE SCALE GENOMIC DNA]</scope>
    <source>
        <strain evidence="8">Nm44</strain>
    </source>
</reference>
<sequence length="311" mass="34135">MNYPVNQALIQNSVILDNAAVCGYLNASLSANTLRAYRDDLQHFQNWGGTLPTTSEQIACYLAHYAQGLTVATLTRRLASLSKLHNIKQWPNPVSTELVRVTFRGIRNQHGVKQRQVAPAIKEDIMAMVNNLQGIKAIRDKALLLIGFAGAFRRSELASLQYSDIQFVLQGVLIHLRRSKTDQAREGRKIAIPYARGIACPVIALREWLQLSGITEGPIFRNVNCHGQIGAQIISPQSIALVIKERAKAAGLDSSQYSGHSLRAGLITSAAQAGVSSWKIRQQTGHKSDAMLQRYIRDANIFTDNAAGGVL</sequence>
<feature type="domain" description="Core-binding (CB)" evidence="6">
    <location>
        <begin position="3"/>
        <end position="89"/>
    </location>
</feature>
<dbReference type="Pfam" id="PF00589">
    <property type="entry name" value="Phage_integrase"/>
    <property type="match status" value="1"/>
</dbReference>
<dbReference type="InterPro" id="IPR002104">
    <property type="entry name" value="Integrase_catalytic"/>
</dbReference>
<dbReference type="InterPro" id="IPR011010">
    <property type="entry name" value="DNA_brk_join_enz"/>
</dbReference>
<dbReference type="Gene3D" id="1.10.443.10">
    <property type="entry name" value="Intergrase catalytic core"/>
    <property type="match status" value="1"/>
</dbReference>
<evidence type="ECO:0000256" key="3">
    <source>
        <dbReference type="ARBA" id="ARBA00023172"/>
    </source>
</evidence>
<evidence type="ECO:0000256" key="4">
    <source>
        <dbReference type="PROSITE-ProRule" id="PRU01248"/>
    </source>
</evidence>
<accession>A0A1I4RNR7</accession>
<dbReference type="GO" id="GO:0015074">
    <property type="term" value="P:DNA integration"/>
    <property type="evidence" value="ECO:0007669"/>
    <property type="project" value="UniProtKB-KW"/>
</dbReference>
<dbReference type="InterPro" id="IPR004107">
    <property type="entry name" value="Integrase_SAM-like_N"/>
</dbReference>
<dbReference type="InterPro" id="IPR052925">
    <property type="entry name" value="Phage_Integrase-like_Recomb"/>
</dbReference>
<dbReference type="PROSITE" id="PS51898">
    <property type="entry name" value="TYR_RECOMBINASE"/>
    <property type="match status" value="1"/>
</dbReference>
<dbReference type="PANTHER" id="PTHR34605">
    <property type="entry name" value="PHAGE_INTEGRASE DOMAIN-CONTAINING PROTEIN"/>
    <property type="match status" value="1"/>
</dbReference>
<dbReference type="OrthoDB" id="8630841at2"/>
<dbReference type="GO" id="GO:0003677">
    <property type="term" value="F:DNA binding"/>
    <property type="evidence" value="ECO:0007669"/>
    <property type="project" value="UniProtKB-UniRule"/>
</dbReference>
<organism evidence="7 8">
    <name type="scientific">Nitrosomonas communis</name>
    <dbReference type="NCBI Taxonomy" id="44574"/>
    <lineage>
        <taxon>Bacteria</taxon>
        <taxon>Pseudomonadati</taxon>
        <taxon>Pseudomonadota</taxon>
        <taxon>Betaproteobacteria</taxon>
        <taxon>Nitrosomonadales</taxon>
        <taxon>Nitrosomonadaceae</taxon>
        <taxon>Nitrosomonas</taxon>
    </lineage>
</organism>
<dbReference type="SUPFAM" id="SSF56349">
    <property type="entry name" value="DNA breaking-rejoining enzymes"/>
    <property type="match status" value="1"/>
</dbReference>
<dbReference type="GO" id="GO:0006310">
    <property type="term" value="P:DNA recombination"/>
    <property type="evidence" value="ECO:0007669"/>
    <property type="project" value="UniProtKB-KW"/>
</dbReference>
<dbReference type="InterPro" id="IPR013762">
    <property type="entry name" value="Integrase-like_cat_sf"/>
</dbReference>
<dbReference type="InterPro" id="IPR044068">
    <property type="entry name" value="CB"/>
</dbReference>
<evidence type="ECO:0000259" key="5">
    <source>
        <dbReference type="PROSITE" id="PS51898"/>
    </source>
</evidence>
<keyword evidence="1" id="KW-0229">DNA integration</keyword>
<evidence type="ECO:0000256" key="2">
    <source>
        <dbReference type="ARBA" id="ARBA00023125"/>
    </source>
</evidence>
<evidence type="ECO:0000313" key="7">
    <source>
        <dbReference type="EMBL" id="SFM53854.1"/>
    </source>
</evidence>
<proteinExistence type="predicted"/>
<keyword evidence="8" id="KW-1185">Reference proteome</keyword>
<dbReference type="Pfam" id="PF02899">
    <property type="entry name" value="Phage_int_SAM_1"/>
    <property type="match status" value="1"/>
</dbReference>
<name>A0A1I4RNR7_9PROT</name>
<protein>
    <submittedName>
        <fullName evidence="7">Site-specific recombinase XerD</fullName>
    </submittedName>
</protein>
<dbReference type="CDD" id="cd00799">
    <property type="entry name" value="INT_Cre_C"/>
    <property type="match status" value="1"/>
</dbReference>